<proteinExistence type="predicted"/>
<keyword evidence="3" id="KW-1133">Transmembrane helix</keyword>
<dbReference type="EMBL" id="BQXS01006519">
    <property type="protein sequence ID" value="GKT20223.1"/>
    <property type="molecule type" value="Genomic_DNA"/>
</dbReference>
<evidence type="ECO:0000256" key="1">
    <source>
        <dbReference type="ARBA" id="ARBA00004141"/>
    </source>
</evidence>
<accession>A0ABQ5JXJ6</accession>
<evidence type="ECO:0000256" key="3">
    <source>
        <dbReference type="ARBA" id="ARBA00022989"/>
    </source>
</evidence>
<comment type="subcellular location">
    <subcellularLocation>
        <location evidence="1">Membrane</location>
        <topology evidence="1">Multi-pass membrane protein</topology>
    </subcellularLocation>
</comment>
<dbReference type="PANTHER" id="PTHR43077">
    <property type="entry name" value="TRANSPORT PERMEASE YVFS-RELATED"/>
    <property type="match status" value="1"/>
</dbReference>
<evidence type="ECO:0000313" key="6">
    <source>
        <dbReference type="Proteomes" id="UP001057375"/>
    </source>
</evidence>
<evidence type="ECO:0000256" key="2">
    <source>
        <dbReference type="ARBA" id="ARBA00022692"/>
    </source>
</evidence>
<dbReference type="Proteomes" id="UP001057375">
    <property type="component" value="Unassembled WGS sequence"/>
</dbReference>
<comment type="caution">
    <text evidence="5">The sequence shown here is derived from an EMBL/GenBank/DDBJ whole genome shotgun (WGS) entry which is preliminary data.</text>
</comment>
<evidence type="ECO:0000256" key="4">
    <source>
        <dbReference type="ARBA" id="ARBA00023136"/>
    </source>
</evidence>
<sequence>MIFQIAGSGGIYPIETNPEIFGMLQPLWPFTYAISGFREAILGPVEANVTADIHALLKVIAVVLPFGLLKKP</sequence>
<gene>
    <name evidence="5" type="ORF">ADUPG1_004391</name>
</gene>
<feature type="non-terminal residue" evidence="5">
    <location>
        <position position="72"/>
    </location>
</feature>
<organism evidence="5 6">
    <name type="scientific">Aduncisulcus paluster</name>
    <dbReference type="NCBI Taxonomy" id="2918883"/>
    <lineage>
        <taxon>Eukaryota</taxon>
        <taxon>Metamonada</taxon>
        <taxon>Carpediemonas-like organisms</taxon>
        <taxon>Aduncisulcus</taxon>
    </lineage>
</organism>
<reference evidence="5" key="1">
    <citation type="submission" date="2022-03" db="EMBL/GenBank/DDBJ databases">
        <title>Draft genome sequence of Aduncisulcus paluster, a free-living microaerophilic Fornicata.</title>
        <authorList>
            <person name="Yuyama I."/>
            <person name="Kume K."/>
            <person name="Tamura T."/>
            <person name="Inagaki Y."/>
            <person name="Hashimoto T."/>
        </authorList>
    </citation>
    <scope>NUCLEOTIDE SEQUENCE</scope>
    <source>
        <strain evidence="5">NY0171</strain>
    </source>
</reference>
<keyword evidence="2" id="KW-0812">Transmembrane</keyword>
<protein>
    <submittedName>
        <fullName evidence="5">YhgE/Pip domain-containing protein</fullName>
    </submittedName>
</protein>
<dbReference type="PANTHER" id="PTHR43077:SF10">
    <property type="entry name" value="TRANSPORT PERMEASE PROTEIN"/>
    <property type="match status" value="1"/>
</dbReference>
<keyword evidence="6" id="KW-1185">Reference proteome</keyword>
<evidence type="ECO:0000313" key="5">
    <source>
        <dbReference type="EMBL" id="GKT20223.1"/>
    </source>
</evidence>
<name>A0ABQ5JXJ6_9EUKA</name>
<dbReference type="InterPro" id="IPR051328">
    <property type="entry name" value="T7SS_ABC-Transporter"/>
</dbReference>
<keyword evidence="4" id="KW-0472">Membrane</keyword>